<dbReference type="OMA" id="HARFKSK"/>
<sequence>MASIVEDSKPQFPGHNPVNSLGTHVIMLRYYALLLLVLLHTSSSSSSEDPGSALTGILEKFVNEGLGVQKMQDHLDRSTFDTSPVVPHTLLNTLADSLSKKFSERVAVVRGLRDKVEEVWGSLLKTTSFKKCCSDVNAKEIGSNFQQKVDREQACNHGPGLNNNSSKYPNKNIVDVMKENLYQYPSIKFQYVGTEEGVTTVFPKFKTCSSTYDPRFRPWYVEAATPEPKDVVVVIDVSGSMNATYKGTKLMKIAQEAANTVIATLTANDRVGVVSFSDAANSATGSVNQIKCQKTELAIATPHNKKYFKSFINGLKGEGETYYKPALSLAFDFFSKINARDGQPTDERTRVLSMISQRNAVLDNSVVILTYGLGELVDDEVLTKIAQQSNYNVSAGEIKEGVYTKVSNPSNLRFEMASFYNFFGKSGRLTDPIFTVPYFDAFGLGLISSVCLPFYYESKLQGVTCVDISMSDLLSDVAFFGRTDSSYAFIIDSVGRLLMHPLLPSPQSITDDPIFLQVMPNNFSVCVVTVESDIETTLSVKSNPYQTFLYHRLDLEENSEKCEYFGATATIAQSTVLLSPIAFEKPYLQVIKEETVQDVKQYKAYFENEIGSSLFKEFVYEYVVVSAYLDELVLDQAHELLDSAVWAYVGFKVGVFRLYPGTRLNQEYDATKRPWYKRAVAQKEGTSIAFSIPYEDAFGAGAVITMSKTILAGRSGGHVNTDPVVGAMGLDFKMDAFYVFLTDAFPACLDPSNVGCFIIDDAGFVIMHHDWLNLKNRQDVYNIHISQKEPGVARTLIENTVMIQTGCINHEQLLHQYTWLVSMQNTTLSFRNFVIYNIRKTNLFVVVLRSRSEDTSDCHMTSLQSGFSVFVGWPSVLGYHAFPASQCGIWFLFCCDFECDTDCNGCLHFDFIIFGML</sequence>
<reference evidence="3" key="3">
    <citation type="submission" date="2015-06" db="UniProtKB">
        <authorList>
            <consortium name="EnsemblMetazoa"/>
        </authorList>
    </citation>
    <scope>IDENTIFICATION</scope>
</reference>
<organism evidence="2">
    <name type="scientific">Capitella teleta</name>
    <name type="common">Polychaete worm</name>
    <dbReference type="NCBI Taxonomy" id="283909"/>
    <lineage>
        <taxon>Eukaryota</taxon>
        <taxon>Metazoa</taxon>
        <taxon>Spiralia</taxon>
        <taxon>Lophotrochozoa</taxon>
        <taxon>Annelida</taxon>
        <taxon>Polychaeta</taxon>
        <taxon>Sedentaria</taxon>
        <taxon>Scolecida</taxon>
        <taxon>Capitellidae</taxon>
        <taxon>Capitella</taxon>
    </lineage>
</organism>
<dbReference type="InterPro" id="IPR036465">
    <property type="entry name" value="vWFA_dom_sf"/>
</dbReference>
<dbReference type="SUPFAM" id="SSF53300">
    <property type="entry name" value="vWA-like"/>
    <property type="match status" value="1"/>
</dbReference>
<dbReference type="Gene3D" id="3.30.450.20">
    <property type="entry name" value="PAS domain"/>
    <property type="match status" value="3"/>
</dbReference>
<dbReference type="SMART" id="SM00327">
    <property type="entry name" value="VWA"/>
    <property type="match status" value="1"/>
</dbReference>
<dbReference type="HOGENOM" id="CLU_301732_0_0_1"/>
<dbReference type="Gene3D" id="3.40.50.410">
    <property type="entry name" value="von Willebrand factor, type A domain"/>
    <property type="match status" value="1"/>
</dbReference>
<keyword evidence="4" id="KW-1185">Reference proteome</keyword>
<dbReference type="EMBL" id="KB310907">
    <property type="protein sequence ID" value="ELT90476.1"/>
    <property type="molecule type" value="Genomic_DNA"/>
</dbReference>
<accession>R7TG06</accession>
<feature type="domain" description="VWFA" evidence="1">
    <location>
        <begin position="230"/>
        <end position="433"/>
    </location>
</feature>
<dbReference type="GO" id="GO:0005891">
    <property type="term" value="C:voltage-gated calcium channel complex"/>
    <property type="evidence" value="ECO:0007669"/>
    <property type="project" value="TreeGrafter"/>
</dbReference>
<reference evidence="4" key="1">
    <citation type="submission" date="2012-12" db="EMBL/GenBank/DDBJ databases">
        <authorList>
            <person name="Hellsten U."/>
            <person name="Grimwood J."/>
            <person name="Chapman J.A."/>
            <person name="Shapiro H."/>
            <person name="Aerts A."/>
            <person name="Otillar R.P."/>
            <person name="Terry A.Y."/>
            <person name="Boore J.L."/>
            <person name="Simakov O."/>
            <person name="Marletaz F."/>
            <person name="Cho S.-J."/>
            <person name="Edsinger-Gonzales E."/>
            <person name="Havlak P."/>
            <person name="Kuo D.-H."/>
            <person name="Larsson T."/>
            <person name="Lv J."/>
            <person name="Arendt D."/>
            <person name="Savage R."/>
            <person name="Osoegawa K."/>
            <person name="de Jong P."/>
            <person name="Lindberg D.R."/>
            <person name="Seaver E.C."/>
            <person name="Weisblat D.A."/>
            <person name="Putnam N.H."/>
            <person name="Grigoriev I.V."/>
            <person name="Rokhsar D.S."/>
        </authorList>
    </citation>
    <scope>NUCLEOTIDE SEQUENCE</scope>
    <source>
        <strain evidence="4">I ESC-2004</strain>
    </source>
</reference>
<evidence type="ECO:0000313" key="4">
    <source>
        <dbReference type="Proteomes" id="UP000014760"/>
    </source>
</evidence>
<dbReference type="PANTHER" id="PTHR10166:SF66">
    <property type="entry name" value="VWFA AND CACHE DOMAIN-CONTAINING PROTEIN CG16868"/>
    <property type="match status" value="1"/>
</dbReference>
<dbReference type="PROSITE" id="PS50234">
    <property type="entry name" value="VWFA"/>
    <property type="match status" value="1"/>
</dbReference>
<dbReference type="InterPro" id="IPR002035">
    <property type="entry name" value="VWF_A"/>
</dbReference>
<dbReference type="EnsemblMetazoa" id="CapteT196421">
    <property type="protein sequence ID" value="CapteP196421"/>
    <property type="gene ID" value="CapteG196421"/>
</dbReference>
<dbReference type="Proteomes" id="UP000014760">
    <property type="component" value="Unassembled WGS sequence"/>
</dbReference>
<dbReference type="EMBL" id="AMQN01014350">
    <property type="status" value="NOT_ANNOTATED_CDS"/>
    <property type="molecule type" value="Genomic_DNA"/>
</dbReference>
<dbReference type="Pfam" id="PF13519">
    <property type="entry name" value="VWA_2"/>
    <property type="match status" value="1"/>
</dbReference>
<evidence type="ECO:0000313" key="2">
    <source>
        <dbReference type="EMBL" id="ELT90476.1"/>
    </source>
</evidence>
<dbReference type="GO" id="GO:0005245">
    <property type="term" value="F:voltage-gated calcium channel activity"/>
    <property type="evidence" value="ECO:0007669"/>
    <property type="project" value="TreeGrafter"/>
</dbReference>
<name>R7TG06_CAPTE</name>
<dbReference type="AlphaFoldDB" id="R7TG06"/>
<reference evidence="2 4" key="2">
    <citation type="journal article" date="2013" name="Nature">
        <title>Insights into bilaterian evolution from three spiralian genomes.</title>
        <authorList>
            <person name="Simakov O."/>
            <person name="Marletaz F."/>
            <person name="Cho S.J."/>
            <person name="Edsinger-Gonzales E."/>
            <person name="Havlak P."/>
            <person name="Hellsten U."/>
            <person name="Kuo D.H."/>
            <person name="Larsson T."/>
            <person name="Lv J."/>
            <person name="Arendt D."/>
            <person name="Savage R."/>
            <person name="Osoegawa K."/>
            <person name="de Jong P."/>
            <person name="Grimwood J."/>
            <person name="Chapman J.A."/>
            <person name="Shapiro H."/>
            <person name="Aerts A."/>
            <person name="Otillar R.P."/>
            <person name="Terry A.Y."/>
            <person name="Boore J.L."/>
            <person name="Grigoriev I.V."/>
            <person name="Lindberg D.R."/>
            <person name="Seaver E.C."/>
            <person name="Weisblat D.A."/>
            <person name="Putnam N.H."/>
            <person name="Rokhsar D.S."/>
        </authorList>
    </citation>
    <scope>NUCLEOTIDE SEQUENCE</scope>
    <source>
        <strain evidence="2 4">I ESC-2004</strain>
    </source>
</reference>
<evidence type="ECO:0000259" key="1">
    <source>
        <dbReference type="PROSITE" id="PS50234"/>
    </source>
</evidence>
<dbReference type="InterPro" id="IPR051173">
    <property type="entry name" value="Ca_channel_alpha-2/delta"/>
</dbReference>
<dbReference type="OrthoDB" id="6365798at2759"/>
<evidence type="ECO:0000313" key="3">
    <source>
        <dbReference type="EnsemblMetazoa" id="CapteP196421"/>
    </source>
</evidence>
<protein>
    <recommendedName>
        <fullName evidence="1">VWFA domain-containing protein</fullName>
    </recommendedName>
</protein>
<proteinExistence type="predicted"/>
<dbReference type="STRING" id="283909.R7TG06"/>
<dbReference type="PANTHER" id="PTHR10166">
    <property type="entry name" value="VOLTAGE-DEPENDENT CALCIUM CHANNEL SUBUNIT ALPHA-2/DELTA-RELATED"/>
    <property type="match status" value="1"/>
</dbReference>
<gene>
    <name evidence="2" type="ORF">CAPTEDRAFT_196421</name>
</gene>